<dbReference type="PANTHER" id="PTHR43600:SF2">
    <property type="entry name" value="F420-NON-REDUCING HYDROGENASE VHU SUBUNIT A"/>
    <property type="match status" value="1"/>
</dbReference>
<evidence type="ECO:0000256" key="6">
    <source>
        <dbReference type="PIRSR" id="PIRSR601501-1"/>
    </source>
</evidence>
<evidence type="ECO:0000256" key="1">
    <source>
        <dbReference type="ARBA" id="ARBA00001967"/>
    </source>
</evidence>
<dbReference type="Pfam" id="PF00374">
    <property type="entry name" value="NiFeSe_Hases"/>
    <property type="match status" value="2"/>
</dbReference>
<feature type="binding site" evidence="6">
    <location>
        <position position="65"/>
    </location>
    <ligand>
        <name>Mg(2+)</name>
        <dbReference type="ChEBI" id="CHEBI:18420"/>
    </ligand>
</feature>
<dbReference type="PROSITE" id="PS00508">
    <property type="entry name" value="NI_HGENASE_L_2"/>
    <property type="match status" value="1"/>
</dbReference>
<proteinExistence type="inferred from homology"/>
<keyword evidence="6" id="KW-0408">Iron</keyword>
<accession>A0A533Q9R9</accession>
<feature type="binding site" evidence="6">
    <location>
        <position position="435"/>
    </location>
    <ligand>
        <name>Ni(2+)</name>
        <dbReference type="ChEBI" id="CHEBI:49786"/>
    </ligand>
</feature>
<gene>
    <name evidence="7" type="ORF">JETT_2737</name>
</gene>
<comment type="cofactor">
    <cofactor evidence="1 6">
        <name>Ni(2+)</name>
        <dbReference type="ChEBI" id="CHEBI:49786"/>
    </cofactor>
</comment>
<feature type="binding site" evidence="6">
    <location>
        <position position="87"/>
    </location>
    <ligand>
        <name>Ni(2+)</name>
        <dbReference type="ChEBI" id="CHEBI:49786"/>
    </ligand>
</feature>
<dbReference type="Proteomes" id="UP000319783">
    <property type="component" value="Unassembled WGS sequence"/>
</dbReference>
<dbReference type="InterPro" id="IPR001501">
    <property type="entry name" value="Ni-dep_hyd_lsu"/>
</dbReference>
<reference evidence="7 8" key="1">
    <citation type="submission" date="2019-04" db="EMBL/GenBank/DDBJ databases">
        <title>Genome of a novel bacterium Candidatus Jettenia ecosi reconstructed from metagenome of an anammox bioreactor.</title>
        <authorList>
            <person name="Mardanov A.V."/>
            <person name="Beletsky A.V."/>
            <person name="Ravin N.V."/>
            <person name="Botchkova E.A."/>
            <person name="Litti Y.V."/>
            <person name="Nozhevnikova A.N."/>
        </authorList>
    </citation>
    <scope>NUCLEOTIDE SEQUENCE [LARGE SCALE GENOMIC DNA]</scope>
    <source>
        <strain evidence="7">J2</strain>
    </source>
</reference>
<feature type="binding site" evidence="6">
    <location>
        <position position="391"/>
    </location>
    <ligand>
        <name>Mg(2+)</name>
        <dbReference type="ChEBI" id="CHEBI:18420"/>
    </ligand>
</feature>
<feature type="binding site" evidence="6">
    <location>
        <position position="441"/>
    </location>
    <ligand>
        <name>Mg(2+)</name>
        <dbReference type="ChEBI" id="CHEBI:18420"/>
    </ligand>
</feature>
<comment type="similarity">
    <text evidence="2">Belongs to the [NiFe]/[NiFeSe] hydrogenase large subunit family.</text>
</comment>
<dbReference type="SUPFAM" id="SSF56762">
    <property type="entry name" value="HydB/Nqo4-like"/>
    <property type="match status" value="1"/>
</dbReference>
<evidence type="ECO:0000256" key="4">
    <source>
        <dbReference type="ARBA" id="ARBA00022723"/>
    </source>
</evidence>
<feature type="binding site" evidence="6">
    <location>
        <position position="84"/>
    </location>
    <ligand>
        <name>Ni(2+)</name>
        <dbReference type="ChEBI" id="CHEBI:49786"/>
    </ligand>
</feature>
<keyword evidence="6" id="KW-0460">Magnesium</keyword>
<evidence type="ECO:0000313" key="7">
    <source>
        <dbReference type="EMBL" id="TLD41009.1"/>
    </source>
</evidence>
<dbReference type="PANTHER" id="PTHR43600">
    <property type="entry name" value="COENZYME F420 HYDROGENASE, SUBUNIT ALPHA"/>
    <property type="match status" value="1"/>
</dbReference>
<evidence type="ECO:0000256" key="5">
    <source>
        <dbReference type="ARBA" id="ARBA00023002"/>
    </source>
</evidence>
<keyword evidence="5" id="KW-0560">Oxidoreductase</keyword>
<dbReference type="Gene3D" id="1.10.645.10">
    <property type="entry name" value="Cytochrome-c3 Hydrogenase, chain B"/>
    <property type="match status" value="1"/>
</dbReference>
<evidence type="ECO:0000256" key="3">
    <source>
        <dbReference type="ARBA" id="ARBA00022596"/>
    </source>
</evidence>
<protein>
    <submittedName>
        <fullName evidence="7">Hydrogenase/sulfur reductase, alpha subunit</fullName>
    </submittedName>
</protein>
<organism evidence="7 8">
    <name type="scientific">Candidatus Jettenia ecosi</name>
    <dbReference type="NCBI Taxonomy" id="2494326"/>
    <lineage>
        <taxon>Bacteria</taxon>
        <taxon>Pseudomonadati</taxon>
        <taxon>Planctomycetota</taxon>
        <taxon>Candidatus Brocadiia</taxon>
        <taxon>Candidatus Brocadiales</taxon>
        <taxon>Candidatus Brocadiaceae</taxon>
        <taxon>Candidatus Jettenia</taxon>
    </lineage>
</organism>
<keyword evidence="4 6" id="KW-0479">Metal-binding</keyword>
<dbReference type="GO" id="GO:0008901">
    <property type="term" value="F:ferredoxin hydrogenase activity"/>
    <property type="evidence" value="ECO:0007669"/>
    <property type="project" value="InterPro"/>
</dbReference>
<name>A0A533Q9R9_9BACT</name>
<comment type="caution">
    <text evidence="7">The sequence shown here is derived from an EMBL/GenBank/DDBJ whole genome shotgun (WGS) entry which is preliminary data.</text>
</comment>
<dbReference type="InterPro" id="IPR018194">
    <property type="entry name" value="Ni-dep_hyd_lsu_Ni_BS"/>
</dbReference>
<evidence type="ECO:0000256" key="2">
    <source>
        <dbReference type="ARBA" id="ARBA00009292"/>
    </source>
</evidence>
<dbReference type="GO" id="GO:0016151">
    <property type="term" value="F:nickel cation binding"/>
    <property type="evidence" value="ECO:0007669"/>
    <property type="project" value="InterPro"/>
</dbReference>
<feature type="binding site" evidence="6">
    <location>
        <position position="438"/>
    </location>
    <ligand>
        <name>Fe cation</name>
        <dbReference type="ChEBI" id="CHEBI:24875"/>
    </ligand>
</feature>
<keyword evidence="3 6" id="KW-0533">Nickel</keyword>
<evidence type="ECO:0000313" key="8">
    <source>
        <dbReference type="Proteomes" id="UP000319783"/>
    </source>
</evidence>
<comment type="cofactor">
    <cofactor evidence="6">
        <name>Fe cation</name>
        <dbReference type="ChEBI" id="CHEBI:24875"/>
    </cofactor>
</comment>
<sequence>MPYGIEIPLFPNENSSMKNDKAKTKTIKVDYLARVEGEGALYVKIKGNTVTDVKFKIFEPPRFFEAFLRGRSFCEAPDITARICGICPVAYQMSSSHAMEDAFGIRVDGQLRALRRLLYCGEWIESHALHVYLLHAPDFFGYDDAIQMAKDYPDIVQRGLQLKKTGNEVVILIGGREIHPINVRVGGFYKALTKQELNSLTEKLKRARDIALEAVSWTAEFDYPDFEQDYEFVALRHPDEYPFNEGKLISNKGLDIFVHEYDNHFIEEQIAYTNALHSKLKERGAYFVGPLARFNLNFDRLSPLAKEAAHSAGLSPVCRNPFKSIIVRSVEMVYACDEALRIIGQYEKPEIPAIPFQPTAGTGYGCTEAPRGILYHRYRVDDNGRILDAKIVPSTSQNQKTIENDLWQFIPKYLDLPSEKLKYDCEKAIRNYDPCISCATHFLKLNIDRE</sequence>
<dbReference type="InterPro" id="IPR029014">
    <property type="entry name" value="NiFe-Hase_large"/>
</dbReference>
<dbReference type="AlphaFoldDB" id="A0A533Q9R9"/>
<feature type="binding site" evidence="6">
    <location>
        <position position="87"/>
    </location>
    <ligand>
        <name>Fe cation</name>
        <dbReference type="ChEBI" id="CHEBI:24875"/>
    </ligand>
</feature>
<dbReference type="EMBL" id="SULG01000067">
    <property type="protein sequence ID" value="TLD41009.1"/>
    <property type="molecule type" value="Genomic_DNA"/>
</dbReference>